<keyword evidence="2" id="KW-0012">Acyltransferase</keyword>
<protein>
    <submittedName>
        <fullName evidence="2">Hydrolases or acyltransferases (Alpha/beta hydrolase superfamily)</fullName>
    </submittedName>
</protein>
<keyword evidence="2" id="KW-0808">Transferase</keyword>
<name>A0A0P0RIN7_9BURK</name>
<accession>A0A0P0RIN7</accession>
<evidence type="ECO:0000313" key="2">
    <source>
        <dbReference type="EMBL" id="ALL68508.1"/>
    </source>
</evidence>
<sequence>MVHGAWHWGGCFLKVANLLAALGYPVILPDLKSHGYSDATYDQVVDMADYTASVSAILQAAPNPVVLLGHSLGGATLTYLGELYPSKIRKLIYLTAFMTPTGKSANDYIFSASYSGDPAAASLFQLLSATSDGKGVALDVTKPALIKDAFYGDCSAHDIAIASANIIPINSAVPGGQVSAITAKNFGSIPRVFIECLNDHAIPITQQRRMQGDVPGASVLTLSTSHSSFFSQPQQLANAVVQAIGN</sequence>
<dbReference type="KEGG" id="bcai:K788_0000448"/>
<dbReference type="GO" id="GO:0009694">
    <property type="term" value="P:jasmonic acid metabolic process"/>
    <property type="evidence" value="ECO:0007669"/>
    <property type="project" value="TreeGrafter"/>
</dbReference>
<gene>
    <name evidence="2" type="ORF">K788_0000448</name>
</gene>
<proteinExistence type="predicted"/>
<dbReference type="GO" id="GO:0009696">
    <property type="term" value="P:salicylic acid metabolic process"/>
    <property type="evidence" value="ECO:0007669"/>
    <property type="project" value="TreeGrafter"/>
</dbReference>
<evidence type="ECO:0000313" key="3">
    <source>
        <dbReference type="Proteomes" id="UP000019146"/>
    </source>
</evidence>
<dbReference type="InterPro" id="IPR029058">
    <property type="entry name" value="AB_hydrolase_fold"/>
</dbReference>
<dbReference type="InterPro" id="IPR045889">
    <property type="entry name" value="MES/HNL"/>
</dbReference>
<dbReference type="GO" id="GO:0016746">
    <property type="term" value="F:acyltransferase activity"/>
    <property type="evidence" value="ECO:0007669"/>
    <property type="project" value="UniProtKB-KW"/>
</dbReference>
<dbReference type="AlphaFoldDB" id="A0A0P0RIN7"/>
<dbReference type="EMBL" id="CP012747">
    <property type="protein sequence ID" value="ALL68508.1"/>
    <property type="molecule type" value="Genomic_DNA"/>
</dbReference>
<dbReference type="Pfam" id="PF12697">
    <property type="entry name" value="Abhydrolase_6"/>
    <property type="match status" value="1"/>
</dbReference>
<dbReference type="GO" id="GO:0080030">
    <property type="term" value="F:methyl indole-3-acetate esterase activity"/>
    <property type="evidence" value="ECO:0007669"/>
    <property type="project" value="TreeGrafter"/>
</dbReference>
<dbReference type="Proteomes" id="UP000019146">
    <property type="component" value="Chromosome 2"/>
</dbReference>
<dbReference type="SUPFAM" id="SSF53474">
    <property type="entry name" value="alpha/beta-Hydrolases"/>
    <property type="match status" value="1"/>
</dbReference>
<dbReference type="PANTHER" id="PTHR10992">
    <property type="entry name" value="METHYLESTERASE FAMILY MEMBER"/>
    <property type="match status" value="1"/>
</dbReference>
<keyword evidence="2" id="KW-0378">Hydrolase</keyword>
<feature type="domain" description="AB hydrolase-1" evidence="1">
    <location>
        <begin position="1"/>
        <end position="239"/>
    </location>
</feature>
<dbReference type="PANTHER" id="PTHR10992:SF872">
    <property type="entry name" value="METHYLESTERASE 11, CHLOROPLASTIC-RELATED"/>
    <property type="match status" value="1"/>
</dbReference>
<dbReference type="Gene3D" id="3.40.50.1820">
    <property type="entry name" value="alpha/beta hydrolase"/>
    <property type="match status" value="1"/>
</dbReference>
<dbReference type="InterPro" id="IPR000073">
    <property type="entry name" value="AB_hydrolase_1"/>
</dbReference>
<organism evidence="2 3">
    <name type="scientific">Paraburkholderia caribensis MBA4</name>
    <dbReference type="NCBI Taxonomy" id="1323664"/>
    <lineage>
        <taxon>Bacteria</taxon>
        <taxon>Pseudomonadati</taxon>
        <taxon>Pseudomonadota</taxon>
        <taxon>Betaproteobacteria</taxon>
        <taxon>Burkholderiales</taxon>
        <taxon>Burkholderiaceae</taxon>
        <taxon>Paraburkholderia</taxon>
    </lineage>
</organism>
<dbReference type="GO" id="GO:0080032">
    <property type="term" value="F:methyl jasmonate esterase activity"/>
    <property type="evidence" value="ECO:0007669"/>
    <property type="project" value="TreeGrafter"/>
</dbReference>
<dbReference type="PRINTS" id="PR00111">
    <property type="entry name" value="ABHYDROLASE"/>
</dbReference>
<dbReference type="GO" id="GO:0080031">
    <property type="term" value="F:methyl salicylate esterase activity"/>
    <property type="evidence" value="ECO:0007669"/>
    <property type="project" value="TreeGrafter"/>
</dbReference>
<reference evidence="2 3" key="1">
    <citation type="journal article" date="2014" name="Genome Announc.">
        <title>Draft Genome Sequence of the Haloacid-Degrading Burkholderia caribensis Strain MBA4.</title>
        <authorList>
            <person name="Pan Y."/>
            <person name="Kong K.F."/>
            <person name="Tsang J.S."/>
        </authorList>
    </citation>
    <scope>NUCLEOTIDE SEQUENCE [LARGE SCALE GENOMIC DNA]</scope>
    <source>
        <strain evidence="2 3">MBA4</strain>
    </source>
</reference>
<evidence type="ECO:0000259" key="1">
    <source>
        <dbReference type="Pfam" id="PF12697"/>
    </source>
</evidence>